<comment type="catalytic activity">
    <reaction evidence="8">
        <text>L-threonyl-[protein] + ATP = O-phospho-L-threonyl-[protein] + ADP + H(+)</text>
        <dbReference type="Rhea" id="RHEA:46608"/>
        <dbReference type="Rhea" id="RHEA-COMP:11060"/>
        <dbReference type="Rhea" id="RHEA-COMP:11605"/>
        <dbReference type="ChEBI" id="CHEBI:15378"/>
        <dbReference type="ChEBI" id="CHEBI:30013"/>
        <dbReference type="ChEBI" id="CHEBI:30616"/>
        <dbReference type="ChEBI" id="CHEBI:61977"/>
        <dbReference type="ChEBI" id="CHEBI:456216"/>
        <dbReference type="EC" id="2.7.11.1"/>
    </reaction>
</comment>
<organism evidence="11 12">
    <name type="scientific">Niveomyces insectorum RCEF 264</name>
    <dbReference type="NCBI Taxonomy" id="1081102"/>
    <lineage>
        <taxon>Eukaryota</taxon>
        <taxon>Fungi</taxon>
        <taxon>Dikarya</taxon>
        <taxon>Ascomycota</taxon>
        <taxon>Pezizomycotina</taxon>
        <taxon>Sordariomycetes</taxon>
        <taxon>Hypocreomycetidae</taxon>
        <taxon>Hypocreales</taxon>
        <taxon>Cordycipitaceae</taxon>
        <taxon>Niveomyces</taxon>
    </lineage>
</organism>
<dbReference type="PROSITE" id="PS50011">
    <property type="entry name" value="PROTEIN_KINASE_DOM"/>
    <property type="match status" value="1"/>
</dbReference>
<evidence type="ECO:0000256" key="7">
    <source>
        <dbReference type="ARBA" id="ARBA00033194"/>
    </source>
</evidence>
<protein>
    <recommendedName>
        <fullName evidence="5">EKC/KEOPS complex subunit BUD32</fullName>
        <ecNumber evidence="3">2.7.11.1</ecNumber>
    </recommendedName>
    <alternativeName>
        <fullName evidence="6 7">Atypical Serine/threonine protein kinase BUD32</fullName>
    </alternativeName>
    <alternativeName>
        <fullName evidence="4">EKC/KEOPS complex subunit bud32</fullName>
    </alternativeName>
</protein>
<evidence type="ECO:0000256" key="9">
    <source>
        <dbReference type="ARBA" id="ARBA00048679"/>
    </source>
</evidence>
<accession>A0A167ZSJ6</accession>
<evidence type="ECO:0000256" key="6">
    <source>
        <dbReference type="ARBA" id="ARBA00030980"/>
    </source>
</evidence>
<name>A0A167ZSJ6_9HYPO</name>
<evidence type="ECO:0000259" key="10">
    <source>
        <dbReference type="PROSITE" id="PS50011"/>
    </source>
</evidence>
<dbReference type="InterPro" id="IPR051681">
    <property type="entry name" value="Ser/Thr_Kinases-Pseudokinases"/>
</dbReference>
<dbReference type="InterPro" id="IPR008266">
    <property type="entry name" value="Tyr_kinase_AS"/>
</dbReference>
<reference evidence="11 12" key="1">
    <citation type="journal article" date="2016" name="Genome Biol. Evol.">
        <title>Divergent and convergent evolution of fungal pathogenicity.</title>
        <authorList>
            <person name="Shang Y."/>
            <person name="Xiao G."/>
            <person name="Zheng P."/>
            <person name="Cen K."/>
            <person name="Zhan S."/>
            <person name="Wang C."/>
        </authorList>
    </citation>
    <scope>NUCLEOTIDE SEQUENCE [LARGE SCALE GENOMIC DNA]</scope>
    <source>
        <strain evidence="11 12">RCEF 264</strain>
    </source>
</reference>
<feature type="domain" description="Protein kinase" evidence="10">
    <location>
        <begin position="28"/>
        <end position="249"/>
    </location>
</feature>
<evidence type="ECO:0000256" key="8">
    <source>
        <dbReference type="ARBA" id="ARBA00047899"/>
    </source>
</evidence>
<comment type="function">
    <text evidence="1">Component of the EKC/KEOPS complex that is required for the formation of a threonylcarbamoyl group on adenosine at position 37 (t(6)A37) in tRNAs that read codons beginning with adenine. The complex is probably involved in the transfer of the threonylcarbamoyl moiety of threonylcarbamoyl-AMP (TC-AMP) to the N6 group of A37. BUD32 has ATPase activity in the context of the EKC/KEOPS complex and likely plays a supporting role to the catalytic subunit KAE1. The EKC/KEOPS complex also promotes both telomere uncapping and telomere elongation. The complex is required for efficient recruitment of transcriptional coactivators.</text>
</comment>
<dbReference type="AlphaFoldDB" id="A0A167ZSJ6"/>
<comment type="caution">
    <text evidence="11">The sequence shown here is derived from an EMBL/GenBank/DDBJ whole genome shotgun (WGS) entry which is preliminary data.</text>
</comment>
<comment type="subunit">
    <text evidence="2">Component of the EKC/KEOPS complex composed of at least BUD32, CGI121, GON7, KAE1 and PCC1; the whole complex dimerizes.</text>
</comment>
<dbReference type="STRING" id="1081102.A0A167ZSJ6"/>
<comment type="catalytic activity">
    <reaction evidence="9">
        <text>L-seryl-[protein] + ATP = O-phospho-L-seryl-[protein] + ADP + H(+)</text>
        <dbReference type="Rhea" id="RHEA:17989"/>
        <dbReference type="Rhea" id="RHEA-COMP:9863"/>
        <dbReference type="Rhea" id="RHEA-COMP:11604"/>
        <dbReference type="ChEBI" id="CHEBI:15378"/>
        <dbReference type="ChEBI" id="CHEBI:29999"/>
        <dbReference type="ChEBI" id="CHEBI:30616"/>
        <dbReference type="ChEBI" id="CHEBI:83421"/>
        <dbReference type="ChEBI" id="CHEBI:456216"/>
        <dbReference type="EC" id="2.7.11.1"/>
    </reaction>
</comment>
<sequence length="249" mass="27924">MAAGATQDGKALPRSDPWWKGWPVANHPPNAKTLFITGCGIIYVVPERPNELVKVPKPFEYAKRDHEIERRVYRRLGTHRNIVRVVDMDQYGIYLERAAHGSLREYFMGGGNAELGERILWCRDVAGVLAFVHRKGIRHADLSGRNLLIDARRTILLCDFAGSSIDGEKATILAESGFRHPDKREYVPPTIRAELHALGSTVFEIVTGAQPYQGLEDHEIDQRLAAGQYPDVSEMPLGDVVAKCWQGRD</sequence>
<evidence type="ECO:0000256" key="3">
    <source>
        <dbReference type="ARBA" id="ARBA00012513"/>
    </source>
</evidence>
<evidence type="ECO:0000256" key="2">
    <source>
        <dbReference type="ARBA" id="ARBA00011534"/>
    </source>
</evidence>
<dbReference type="GO" id="GO:0004674">
    <property type="term" value="F:protein serine/threonine kinase activity"/>
    <property type="evidence" value="ECO:0007669"/>
    <property type="project" value="UniProtKB-EC"/>
</dbReference>
<dbReference type="SMART" id="SM00220">
    <property type="entry name" value="S_TKc"/>
    <property type="match status" value="1"/>
</dbReference>
<dbReference type="Pfam" id="PF00069">
    <property type="entry name" value="Pkinase"/>
    <property type="match status" value="1"/>
</dbReference>
<keyword evidence="11" id="KW-0808">Transferase</keyword>
<dbReference type="PROSITE" id="PS00109">
    <property type="entry name" value="PROTEIN_KINASE_TYR"/>
    <property type="match status" value="1"/>
</dbReference>
<gene>
    <name evidence="11" type="ORF">SPI_00054</name>
</gene>
<evidence type="ECO:0000313" key="11">
    <source>
        <dbReference type="EMBL" id="OAA67859.1"/>
    </source>
</evidence>
<dbReference type="OrthoDB" id="4868228at2759"/>
<dbReference type="EMBL" id="AZHD01000001">
    <property type="protein sequence ID" value="OAA67859.1"/>
    <property type="molecule type" value="Genomic_DNA"/>
</dbReference>
<dbReference type="InterPro" id="IPR011009">
    <property type="entry name" value="Kinase-like_dom_sf"/>
</dbReference>
<dbReference type="Proteomes" id="UP000076874">
    <property type="component" value="Unassembled WGS sequence"/>
</dbReference>
<evidence type="ECO:0000256" key="4">
    <source>
        <dbReference type="ARBA" id="ARBA00013948"/>
    </source>
</evidence>
<evidence type="ECO:0000256" key="5">
    <source>
        <dbReference type="ARBA" id="ARBA00019973"/>
    </source>
</evidence>
<dbReference type="PANTHER" id="PTHR44329">
    <property type="entry name" value="SERINE/THREONINE-PROTEIN KINASE TNNI3K-RELATED"/>
    <property type="match status" value="1"/>
</dbReference>
<dbReference type="GO" id="GO:0005524">
    <property type="term" value="F:ATP binding"/>
    <property type="evidence" value="ECO:0007669"/>
    <property type="project" value="InterPro"/>
</dbReference>
<dbReference type="SUPFAM" id="SSF56112">
    <property type="entry name" value="Protein kinase-like (PK-like)"/>
    <property type="match status" value="1"/>
</dbReference>
<proteinExistence type="predicted"/>
<evidence type="ECO:0000256" key="1">
    <source>
        <dbReference type="ARBA" id="ARBA00003747"/>
    </source>
</evidence>
<dbReference type="InterPro" id="IPR000719">
    <property type="entry name" value="Prot_kinase_dom"/>
</dbReference>
<dbReference type="Gene3D" id="1.10.510.10">
    <property type="entry name" value="Transferase(Phosphotransferase) domain 1"/>
    <property type="match status" value="1"/>
</dbReference>
<keyword evidence="11" id="KW-0418">Kinase</keyword>
<dbReference type="EC" id="2.7.11.1" evidence="3"/>
<keyword evidence="12" id="KW-1185">Reference proteome</keyword>
<evidence type="ECO:0000313" key="12">
    <source>
        <dbReference type="Proteomes" id="UP000076874"/>
    </source>
</evidence>